<evidence type="ECO:0000259" key="8">
    <source>
        <dbReference type="Pfam" id="PF13243"/>
    </source>
</evidence>
<feature type="domain" description="Squalene cyclase C-terminal" evidence="8">
    <location>
        <begin position="390"/>
        <end position="720"/>
    </location>
</feature>
<dbReference type="EC" id="5.4.99.-" evidence="7"/>
<evidence type="ECO:0000256" key="1">
    <source>
        <dbReference type="ARBA" id="ARBA00009755"/>
    </source>
</evidence>
<name>A0A427Y969_9TREE</name>
<dbReference type="InterPro" id="IPR008930">
    <property type="entry name" value="Terpenoid_cyclase/PrenylTrfase"/>
</dbReference>
<dbReference type="GO" id="GO:0016104">
    <property type="term" value="P:triterpenoid biosynthetic process"/>
    <property type="evidence" value="ECO:0007669"/>
    <property type="project" value="InterPro"/>
</dbReference>
<evidence type="ECO:0000256" key="5">
    <source>
        <dbReference type="ARBA" id="ARBA00023098"/>
    </source>
</evidence>
<comment type="similarity">
    <text evidence="1 7">Belongs to the terpene cyclase/mutase family.</text>
</comment>
<organism evidence="10 11">
    <name type="scientific">Apiotrichum porosum</name>
    <dbReference type="NCBI Taxonomy" id="105984"/>
    <lineage>
        <taxon>Eukaryota</taxon>
        <taxon>Fungi</taxon>
        <taxon>Dikarya</taxon>
        <taxon>Basidiomycota</taxon>
        <taxon>Agaricomycotina</taxon>
        <taxon>Tremellomycetes</taxon>
        <taxon>Trichosporonales</taxon>
        <taxon>Trichosporonaceae</taxon>
        <taxon>Apiotrichum</taxon>
    </lineage>
</organism>
<dbReference type="GO" id="GO:0005811">
    <property type="term" value="C:lipid droplet"/>
    <property type="evidence" value="ECO:0007669"/>
    <property type="project" value="InterPro"/>
</dbReference>
<dbReference type="InterPro" id="IPR032697">
    <property type="entry name" value="SQ_cyclase_N"/>
</dbReference>
<dbReference type="FunFam" id="1.50.10.20:FF:000003">
    <property type="entry name" value="Terpene cyclase/mutase family member"/>
    <property type="match status" value="1"/>
</dbReference>
<evidence type="ECO:0000313" key="10">
    <source>
        <dbReference type="EMBL" id="RSH87544.1"/>
    </source>
</evidence>
<gene>
    <name evidence="10" type="primary">ERG7</name>
    <name evidence="10" type="ORF">EHS24_000053</name>
</gene>
<dbReference type="CDD" id="cd02892">
    <property type="entry name" value="SQCY_1"/>
    <property type="match status" value="1"/>
</dbReference>
<dbReference type="GeneID" id="39584596"/>
<dbReference type="GO" id="GO:0006696">
    <property type="term" value="P:ergosterol biosynthetic process"/>
    <property type="evidence" value="ECO:0007669"/>
    <property type="project" value="TreeGrafter"/>
</dbReference>
<dbReference type="Pfam" id="PF13249">
    <property type="entry name" value="SQHop_cyclase_N"/>
    <property type="match status" value="1"/>
</dbReference>
<keyword evidence="6 7" id="KW-0413">Isomerase</keyword>
<feature type="domain" description="Squalene cyclase N-terminal" evidence="9">
    <location>
        <begin position="85"/>
        <end position="376"/>
    </location>
</feature>
<dbReference type="InterPro" id="IPR032696">
    <property type="entry name" value="SQ_cyclase_C"/>
</dbReference>
<keyword evidence="5" id="KW-0443">Lipid metabolism</keyword>
<dbReference type="NCBIfam" id="TIGR01787">
    <property type="entry name" value="squalene_cyclas"/>
    <property type="match status" value="1"/>
</dbReference>
<accession>A0A427Y969</accession>
<keyword evidence="3" id="KW-0677">Repeat</keyword>
<dbReference type="EMBL" id="RSCE01000001">
    <property type="protein sequence ID" value="RSH87544.1"/>
    <property type="molecule type" value="Genomic_DNA"/>
</dbReference>
<dbReference type="AlphaFoldDB" id="A0A427Y969"/>
<dbReference type="Pfam" id="PF13243">
    <property type="entry name" value="SQHop_cyclase_C"/>
    <property type="match status" value="1"/>
</dbReference>
<keyword evidence="2" id="KW-0444">Lipid biosynthesis</keyword>
<dbReference type="STRING" id="105984.A0A427Y969"/>
<proteinExistence type="inferred from homology"/>
<evidence type="ECO:0000256" key="6">
    <source>
        <dbReference type="ARBA" id="ARBA00023235"/>
    </source>
</evidence>
<evidence type="ECO:0000256" key="3">
    <source>
        <dbReference type="ARBA" id="ARBA00022737"/>
    </source>
</evidence>
<dbReference type="SUPFAM" id="SSF48239">
    <property type="entry name" value="Terpenoid cyclases/Protein prenyltransferases"/>
    <property type="match status" value="2"/>
</dbReference>
<dbReference type="InterPro" id="IPR018333">
    <property type="entry name" value="Squalene_cyclase"/>
</dbReference>
<dbReference type="RefSeq" id="XP_028479752.1">
    <property type="nucleotide sequence ID" value="XM_028615895.1"/>
</dbReference>
<dbReference type="GO" id="GO:0000250">
    <property type="term" value="F:lanosterol synthase activity"/>
    <property type="evidence" value="ECO:0007669"/>
    <property type="project" value="TreeGrafter"/>
</dbReference>
<evidence type="ECO:0000256" key="2">
    <source>
        <dbReference type="ARBA" id="ARBA00022516"/>
    </source>
</evidence>
<keyword evidence="11" id="KW-1185">Reference proteome</keyword>
<dbReference type="PANTHER" id="PTHR11764:SF20">
    <property type="entry name" value="LANOSTEROL SYNTHASE"/>
    <property type="match status" value="1"/>
</dbReference>
<dbReference type="InterPro" id="IPR002365">
    <property type="entry name" value="Terpene_synthase_CS"/>
</dbReference>
<dbReference type="PANTHER" id="PTHR11764">
    <property type="entry name" value="TERPENE CYCLASE/MUTASE FAMILY MEMBER"/>
    <property type="match status" value="1"/>
</dbReference>
<evidence type="ECO:0000313" key="11">
    <source>
        <dbReference type="Proteomes" id="UP000279236"/>
    </source>
</evidence>
<dbReference type="Proteomes" id="UP000279236">
    <property type="component" value="Unassembled WGS sequence"/>
</dbReference>
<evidence type="ECO:0000256" key="7">
    <source>
        <dbReference type="RuleBase" id="RU362003"/>
    </source>
</evidence>
<comment type="caution">
    <text evidence="10">The sequence shown here is derived from an EMBL/GenBank/DDBJ whole genome shotgun (WGS) entry which is preliminary data.</text>
</comment>
<sequence>MSKAPSQLGVKFAETFRTDPDGWRLKVGEDSHGQHKWVYLSTAAQREAWPQQPVDKYSMGLPTGLPRQPEAKTPMDAARNGLRFYRELQSEDGHWATEYGGPLFLTPGLIIALEAVGYKLQEEKKAELKRYLFNKLRPEMGWGLHTAAPPTVFGTVMNYVMLRLLGVGPEDGPMPAIRAKIHAMGGALGIPTWGKVWLSILGAYDWAGVNPTPPELWLLPDWVPFAPWRWWIHVRLVFTPMAYLWGIRYTMPITDLTRQLRQEIYTQPYESIHWPPQKDNINPADLYSPHHPVFDALNLILGVYEKMPRLPCLPNMRKAGLKAAYRQIVYEDENTGYQTVGPVSKAFNMLARFAAEGDGEALKLHLAKIDDFLWMSKDGLFMTGTNGCQLWDISFLAQAEVETGLAEEGENRKSALAMLDWLDKCQIRNNPKWYKKAYRHASKGAWPFSTPEQSYTVSDCTAEGMKGVMALQSLDFIPNPPPVSIERLRDAVDVLLSMQNPSGGFASYELMRGSSRMEWLNAAEVFGNIMVDYMYPECSTSALSALKYFSKIDPTYRRTEVECCIDGAITWIHSVQRPDGSWYGSWGVCFTYATMFALESLGIAGESCANSDRVRRACDFLLSKQMADGGWGETYMSCVTMEYQQHDESQVVMTAWALLALIYGKSPATDAIKRGMELIMSRQQSDGSWLQEDTEGIFNKNCAIDYPAFKFIFCIWALGRGSKYLAAATS</sequence>
<protein>
    <recommendedName>
        <fullName evidence="7">Terpene cyclase/mutase family member</fullName>
        <ecNumber evidence="7">5.4.99.-</ecNumber>
    </recommendedName>
</protein>
<dbReference type="PROSITE" id="PS01074">
    <property type="entry name" value="TERPENE_SYNTHASES"/>
    <property type="match status" value="1"/>
</dbReference>
<dbReference type="Gene3D" id="1.50.10.20">
    <property type="match status" value="2"/>
</dbReference>
<keyword evidence="4" id="KW-0752">Steroid biosynthesis</keyword>
<dbReference type="Gene3D" id="6.20.120.20">
    <property type="match status" value="1"/>
</dbReference>
<dbReference type="OrthoDB" id="21502at2759"/>
<evidence type="ECO:0000259" key="9">
    <source>
        <dbReference type="Pfam" id="PF13249"/>
    </source>
</evidence>
<dbReference type="SFLD" id="SFLDG01016">
    <property type="entry name" value="Prenyltransferase_Like_2"/>
    <property type="match status" value="1"/>
</dbReference>
<reference evidence="10 11" key="1">
    <citation type="submission" date="2018-11" db="EMBL/GenBank/DDBJ databases">
        <title>Genome sequence of Apiotrichum porosum DSM 27194.</title>
        <authorList>
            <person name="Aliyu H."/>
            <person name="Gorte O."/>
            <person name="Ochsenreither K."/>
        </authorList>
    </citation>
    <scope>NUCLEOTIDE SEQUENCE [LARGE SCALE GENOMIC DNA]</scope>
    <source>
        <strain evidence="10 11">DSM 27194</strain>
    </source>
</reference>
<evidence type="ECO:0000256" key="4">
    <source>
        <dbReference type="ARBA" id="ARBA00022955"/>
    </source>
</evidence>